<gene>
    <name evidence="1" type="ORF">LCGC14_2411800</name>
</gene>
<organism evidence="1">
    <name type="scientific">marine sediment metagenome</name>
    <dbReference type="NCBI Taxonomy" id="412755"/>
    <lineage>
        <taxon>unclassified sequences</taxon>
        <taxon>metagenomes</taxon>
        <taxon>ecological metagenomes</taxon>
    </lineage>
</organism>
<comment type="caution">
    <text evidence="1">The sequence shown here is derived from an EMBL/GenBank/DDBJ whole genome shotgun (WGS) entry which is preliminary data.</text>
</comment>
<reference evidence="1" key="1">
    <citation type="journal article" date="2015" name="Nature">
        <title>Complex archaea that bridge the gap between prokaryotes and eukaryotes.</title>
        <authorList>
            <person name="Spang A."/>
            <person name="Saw J.H."/>
            <person name="Jorgensen S.L."/>
            <person name="Zaremba-Niedzwiedzka K."/>
            <person name="Martijn J."/>
            <person name="Lind A.E."/>
            <person name="van Eijk R."/>
            <person name="Schleper C."/>
            <person name="Guy L."/>
            <person name="Ettema T.J."/>
        </authorList>
    </citation>
    <scope>NUCLEOTIDE SEQUENCE</scope>
</reference>
<protein>
    <submittedName>
        <fullName evidence="1">Uncharacterized protein</fullName>
    </submittedName>
</protein>
<proteinExistence type="predicted"/>
<dbReference type="EMBL" id="LAZR01036456">
    <property type="protein sequence ID" value="KKL24787.1"/>
    <property type="molecule type" value="Genomic_DNA"/>
</dbReference>
<name>A0A0F9CEG0_9ZZZZ</name>
<accession>A0A0F9CEG0</accession>
<sequence length="90" mass="9596">MKNLLPLSLAVAWAVTTLGYVITLSELGEANTRTAYAIAQTEEALVLAEQLKTAKDDSSDVTDRAIAEATRAIAQTEEAIVLLRTCTEGT</sequence>
<dbReference type="AlphaFoldDB" id="A0A0F9CEG0"/>
<evidence type="ECO:0000313" key="1">
    <source>
        <dbReference type="EMBL" id="KKL24787.1"/>
    </source>
</evidence>